<dbReference type="VEuPathDB" id="FungiDB:ASPBRDRAFT_294577"/>
<feature type="transmembrane region" description="Helical" evidence="1">
    <location>
        <begin position="46"/>
        <end position="66"/>
    </location>
</feature>
<dbReference type="RefSeq" id="XP_067476382.1">
    <property type="nucleotide sequence ID" value="XM_067622660.1"/>
</dbReference>
<dbReference type="Proteomes" id="UP000184499">
    <property type="component" value="Unassembled WGS sequence"/>
</dbReference>
<evidence type="ECO:0000256" key="1">
    <source>
        <dbReference type="SAM" id="Phobius"/>
    </source>
</evidence>
<reference evidence="3" key="1">
    <citation type="journal article" date="2017" name="Genome Biol.">
        <title>Comparative genomics reveals high biological diversity and specific adaptations in the industrially and medically important fungal genus Aspergillus.</title>
        <authorList>
            <person name="de Vries R.P."/>
            <person name="Riley R."/>
            <person name="Wiebenga A."/>
            <person name="Aguilar-Osorio G."/>
            <person name="Amillis S."/>
            <person name="Uchima C.A."/>
            <person name="Anderluh G."/>
            <person name="Asadollahi M."/>
            <person name="Askin M."/>
            <person name="Barry K."/>
            <person name="Battaglia E."/>
            <person name="Bayram O."/>
            <person name="Benocci T."/>
            <person name="Braus-Stromeyer S.A."/>
            <person name="Caldana C."/>
            <person name="Canovas D."/>
            <person name="Cerqueira G.C."/>
            <person name="Chen F."/>
            <person name="Chen W."/>
            <person name="Choi C."/>
            <person name="Clum A."/>
            <person name="Dos Santos R.A."/>
            <person name="Damasio A.R."/>
            <person name="Diallinas G."/>
            <person name="Emri T."/>
            <person name="Fekete E."/>
            <person name="Flipphi M."/>
            <person name="Freyberg S."/>
            <person name="Gallo A."/>
            <person name="Gournas C."/>
            <person name="Habgood R."/>
            <person name="Hainaut M."/>
            <person name="Harispe M.L."/>
            <person name="Henrissat B."/>
            <person name="Hilden K.S."/>
            <person name="Hope R."/>
            <person name="Hossain A."/>
            <person name="Karabika E."/>
            <person name="Karaffa L."/>
            <person name="Karanyi Z."/>
            <person name="Krasevec N."/>
            <person name="Kuo A."/>
            <person name="Kusch H."/>
            <person name="LaButti K."/>
            <person name="Lagendijk E.L."/>
            <person name="Lapidus A."/>
            <person name="Levasseur A."/>
            <person name="Lindquist E."/>
            <person name="Lipzen A."/>
            <person name="Logrieco A.F."/>
            <person name="MacCabe A."/>
            <person name="Maekelae M.R."/>
            <person name="Malavazi I."/>
            <person name="Melin P."/>
            <person name="Meyer V."/>
            <person name="Mielnichuk N."/>
            <person name="Miskei M."/>
            <person name="Molnar A.P."/>
            <person name="Mule G."/>
            <person name="Ngan C.Y."/>
            <person name="Orejas M."/>
            <person name="Orosz E."/>
            <person name="Ouedraogo J.P."/>
            <person name="Overkamp K.M."/>
            <person name="Park H.-S."/>
            <person name="Perrone G."/>
            <person name="Piumi F."/>
            <person name="Punt P.J."/>
            <person name="Ram A.F."/>
            <person name="Ramon A."/>
            <person name="Rauscher S."/>
            <person name="Record E."/>
            <person name="Riano-Pachon D.M."/>
            <person name="Robert V."/>
            <person name="Roehrig J."/>
            <person name="Ruller R."/>
            <person name="Salamov A."/>
            <person name="Salih N.S."/>
            <person name="Samson R.A."/>
            <person name="Sandor E."/>
            <person name="Sanguinetti M."/>
            <person name="Schuetze T."/>
            <person name="Sepcic K."/>
            <person name="Shelest E."/>
            <person name="Sherlock G."/>
            <person name="Sophianopoulou V."/>
            <person name="Squina F.M."/>
            <person name="Sun H."/>
            <person name="Susca A."/>
            <person name="Todd R.B."/>
            <person name="Tsang A."/>
            <person name="Unkles S.E."/>
            <person name="van de Wiele N."/>
            <person name="van Rossen-Uffink D."/>
            <person name="Oliveira J.V."/>
            <person name="Vesth T.C."/>
            <person name="Visser J."/>
            <person name="Yu J.-H."/>
            <person name="Zhou M."/>
            <person name="Andersen M.R."/>
            <person name="Archer D.B."/>
            <person name="Baker S.E."/>
            <person name="Benoit I."/>
            <person name="Brakhage A.A."/>
            <person name="Braus G.H."/>
            <person name="Fischer R."/>
            <person name="Frisvad J.C."/>
            <person name="Goldman G.H."/>
            <person name="Houbraken J."/>
            <person name="Oakley B."/>
            <person name="Pocsi I."/>
            <person name="Scazzocchio C."/>
            <person name="Seiboth B."/>
            <person name="vanKuyk P.A."/>
            <person name="Wortman J."/>
            <person name="Dyer P.S."/>
            <person name="Grigoriev I.V."/>
        </authorList>
    </citation>
    <scope>NUCLEOTIDE SEQUENCE [LARGE SCALE GENOMIC DNA]</scope>
    <source>
        <strain evidence="3">CBS 101740 / IMI 381727 / IBT 21946</strain>
    </source>
</reference>
<dbReference type="EMBL" id="KV878689">
    <property type="protein sequence ID" value="OJJ69133.1"/>
    <property type="molecule type" value="Genomic_DNA"/>
</dbReference>
<name>A0A1L9UC69_ASPBC</name>
<keyword evidence="1" id="KW-0472">Membrane</keyword>
<dbReference type="GeneID" id="93575148"/>
<dbReference type="AlphaFoldDB" id="A0A1L9UC69"/>
<organism evidence="2 3">
    <name type="scientific">Aspergillus brasiliensis (strain CBS 101740 / IMI 381727 / IBT 21946)</name>
    <dbReference type="NCBI Taxonomy" id="767769"/>
    <lineage>
        <taxon>Eukaryota</taxon>
        <taxon>Fungi</taxon>
        <taxon>Dikarya</taxon>
        <taxon>Ascomycota</taxon>
        <taxon>Pezizomycotina</taxon>
        <taxon>Eurotiomycetes</taxon>
        <taxon>Eurotiomycetidae</taxon>
        <taxon>Eurotiales</taxon>
        <taxon>Aspergillaceae</taxon>
        <taxon>Aspergillus</taxon>
        <taxon>Aspergillus subgen. Circumdati</taxon>
    </lineage>
</organism>
<sequence length="175" mass="20047">MSWKYEVAHHVLAGITCPIGWSFVDFPTSTALHAGKDVLPLDEKDILLQYLFGLDCWAKLMSLLLARRMNKLYRLHRTCLFLHSKRPPAESCSFYLHAFYTRSRSIITAGAVTWRRLNYRQGSFARSLALSLSDSATKSFLPTLRWLCVPVSFLFQACYLWIIRSHQALMVSGPS</sequence>
<gene>
    <name evidence="2" type="ORF">ASPBRDRAFT_294577</name>
</gene>
<keyword evidence="1" id="KW-0812">Transmembrane</keyword>
<accession>A0A1L9UC69</accession>
<proteinExistence type="predicted"/>
<evidence type="ECO:0000313" key="2">
    <source>
        <dbReference type="EMBL" id="OJJ69133.1"/>
    </source>
</evidence>
<protein>
    <submittedName>
        <fullName evidence="2">Uncharacterized protein</fullName>
    </submittedName>
</protein>
<keyword evidence="1" id="KW-1133">Transmembrane helix</keyword>
<keyword evidence="3" id="KW-1185">Reference proteome</keyword>
<evidence type="ECO:0000313" key="3">
    <source>
        <dbReference type="Proteomes" id="UP000184499"/>
    </source>
</evidence>
<feature type="transmembrane region" description="Helical" evidence="1">
    <location>
        <begin position="144"/>
        <end position="163"/>
    </location>
</feature>